<dbReference type="InterPro" id="IPR011006">
    <property type="entry name" value="CheY-like_superfamily"/>
</dbReference>
<dbReference type="OrthoDB" id="9796305at2"/>
<reference evidence="16" key="1">
    <citation type="submission" date="2017-08" db="EMBL/GenBank/DDBJ databases">
        <authorList>
            <person name="Varghese N."/>
            <person name="Submissions S."/>
        </authorList>
    </citation>
    <scope>NUCLEOTIDE SEQUENCE [LARGE SCALE GENOMIC DNA]</scope>
    <source>
        <strain evidence="16">AP-Melu-1000-B4</strain>
    </source>
</reference>
<keyword evidence="10" id="KW-0902">Two-component regulatory system</keyword>
<protein>
    <recommendedName>
        <fullName evidence="3">histidine kinase</fullName>
        <ecNumber evidence="3">2.7.13.3</ecNumber>
    </recommendedName>
</protein>
<dbReference type="SUPFAM" id="SSF53850">
    <property type="entry name" value="Periplasmic binding protein-like II"/>
    <property type="match status" value="1"/>
</dbReference>
<proteinExistence type="predicted"/>
<dbReference type="RefSeq" id="WP_096672044.1">
    <property type="nucleotide sequence ID" value="NZ_OANS01000001.1"/>
</dbReference>
<evidence type="ECO:0000256" key="7">
    <source>
        <dbReference type="ARBA" id="ARBA00022741"/>
    </source>
</evidence>
<dbReference type="SMART" id="SM00388">
    <property type="entry name" value="HisKA"/>
    <property type="match status" value="1"/>
</dbReference>
<keyword evidence="8" id="KW-0067">ATP-binding</keyword>
<evidence type="ECO:0000313" key="15">
    <source>
        <dbReference type="EMBL" id="SNX27936.1"/>
    </source>
</evidence>
<dbReference type="Proteomes" id="UP000218069">
    <property type="component" value="Unassembled WGS sequence"/>
</dbReference>
<evidence type="ECO:0000259" key="13">
    <source>
        <dbReference type="PROSITE" id="PS50109"/>
    </source>
</evidence>
<name>A0A240E0D3_9BURK</name>
<keyword evidence="6" id="KW-0812">Transmembrane</keyword>
<dbReference type="Gene3D" id="1.10.287.130">
    <property type="match status" value="1"/>
</dbReference>
<keyword evidence="7" id="KW-0547">Nucleotide-binding</keyword>
<dbReference type="SUPFAM" id="SSF47384">
    <property type="entry name" value="Homodimeric domain of signal transducing histidine kinase"/>
    <property type="match status" value="1"/>
</dbReference>
<evidence type="ECO:0000256" key="11">
    <source>
        <dbReference type="ARBA" id="ARBA00023136"/>
    </source>
</evidence>
<evidence type="ECO:0000256" key="9">
    <source>
        <dbReference type="ARBA" id="ARBA00022989"/>
    </source>
</evidence>
<dbReference type="AlphaFoldDB" id="A0A240E0D3"/>
<dbReference type="InterPro" id="IPR003594">
    <property type="entry name" value="HATPase_dom"/>
</dbReference>
<dbReference type="PANTHER" id="PTHR45339:SF1">
    <property type="entry name" value="HYBRID SIGNAL TRANSDUCTION HISTIDINE KINASE J"/>
    <property type="match status" value="1"/>
</dbReference>
<accession>A0A240E0D3</accession>
<evidence type="ECO:0000256" key="12">
    <source>
        <dbReference type="PROSITE-ProRule" id="PRU00169"/>
    </source>
</evidence>
<dbReference type="InterPro" id="IPR004358">
    <property type="entry name" value="Sig_transdc_His_kin-like_C"/>
</dbReference>
<evidence type="ECO:0000256" key="1">
    <source>
        <dbReference type="ARBA" id="ARBA00000085"/>
    </source>
</evidence>
<dbReference type="EC" id="2.7.13.3" evidence="3"/>
<dbReference type="SMART" id="SM00387">
    <property type="entry name" value="HATPase_c"/>
    <property type="match status" value="1"/>
</dbReference>
<keyword evidence="9" id="KW-1133">Transmembrane helix</keyword>
<gene>
    <name evidence="15" type="ORF">SAMN06295945_0255</name>
</gene>
<dbReference type="SUPFAM" id="SSF52172">
    <property type="entry name" value="CheY-like"/>
    <property type="match status" value="1"/>
</dbReference>
<dbReference type="SMART" id="SM00448">
    <property type="entry name" value="REC"/>
    <property type="match status" value="1"/>
</dbReference>
<dbReference type="PROSITE" id="PS50110">
    <property type="entry name" value="RESPONSE_REGULATORY"/>
    <property type="match status" value="1"/>
</dbReference>
<dbReference type="CDD" id="cd00082">
    <property type="entry name" value="HisKA"/>
    <property type="match status" value="1"/>
</dbReference>
<dbReference type="InterPro" id="IPR036097">
    <property type="entry name" value="HisK_dim/P_sf"/>
</dbReference>
<evidence type="ECO:0000259" key="14">
    <source>
        <dbReference type="PROSITE" id="PS50110"/>
    </source>
</evidence>
<dbReference type="InterPro" id="IPR036890">
    <property type="entry name" value="HATPase_C_sf"/>
</dbReference>
<organism evidence="15 16">
    <name type="scientific">Polynucleobacter meluiroseus</name>
    <dbReference type="NCBI Taxonomy" id="1938814"/>
    <lineage>
        <taxon>Bacteria</taxon>
        <taxon>Pseudomonadati</taxon>
        <taxon>Pseudomonadota</taxon>
        <taxon>Betaproteobacteria</taxon>
        <taxon>Burkholderiales</taxon>
        <taxon>Burkholderiaceae</taxon>
        <taxon>Polynucleobacter</taxon>
    </lineage>
</organism>
<dbReference type="InterPro" id="IPR003661">
    <property type="entry name" value="HisK_dim/P_dom"/>
</dbReference>
<dbReference type="Pfam" id="PF02518">
    <property type="entry name" value="HATPase_c"/>
    <property type="match status" value="1"/>
</dbReference>
<dbReference type="Gene3D" id="3.40.50.2300">
    <property type="match status" value="1"/>
</dbReference>
<dbReference type="Gene3D" id="3.40.190.10">
    <property type="entry name" value="Periplasmic binding protein-like II"/>
    <property type="match status" value="2"/>
</dbReference>
<sequence length="813" mass="90676">MHRFIAGSFIIASLLVGGGARSHSFTQAELQWIDANPILHFSVHQKYAPYLDSTNHLKGGGVFHQLLTELEGMTGLRFIPKWRASDLEGFSQLANGEVDFMIDPPAMTAQLASMGTLSIPIFWGQDAVLSSRQRGPIDTLRIAYFDRGQEGSPSTMRPENTFSDFESALKALVIEDIDALVMPLRLARHLIHKSEEPSLRLDGLYGREPFAYRWLISAEHAALHQVLEKFLNSLDPIDSRRLFDWNQDQLDQVSQKSDLITPSWITSIILLIIGSGIAYYLQRKYSQQKQIANELAASKEQAEKANAAKSAFLATMSHEIRTPMNAILGVQELLLNSKQFPLEEKPLLKSAHASAESLLGMLNQVLDLSKIEAGKLTLNFEPCNLSRLIEEIQSAFTAVAHKRKLTLHTTVDPRIAEVLMMDSLRLRQVLQNLLSNAIKFTHEGQVYFAVTVLADDHAGQLIEFRVIDTGIGMGTEQIQLALQAFEQVPSTAELPSHEDQKGTGLGLTITNHLVDSMNSRLYFESESGFGSNVYFSVAFPRTSIAPTYTSMQNSVNPQTKKFISKKGVSSVIAIRALVVEDHPASRQILSLQLEALGIQTSVCEDGQNALQLIKENHYDLLLTDHSMPGMQGSELAKTIRSLGYSEMIIIGVTADIYALDSRHQFLAAGMNGVLIKPLSLYALENELIRYFSIEEQILEEVTDQYSFDAFSNLVQNNPKQIVLILDEILHVHNEVLLEIDPPNDQVIVDEPLFKSLVHRVKGGAQLLNAKGFVLACQELEQEGDLKPRVQKLIALLKSENLKLLSYQRNYQNL</sequence>
<dbReference type="SUPFAM" id="SSF47226">
    <property type="entry name" value="Histidine-containing phosphotransfer domain, HPT domain"/>
    <property type="match status" value="1"/>
</dbReference>
<feature type="domain" description="Response regulatory" evidence="14">
    <location>
        <begin position="575"/>
        <end position="691"/>
    </location>
</feature>
<dbReference type="Gene3D" id="3.30.565.10">
    <property type="entry name" value="Histidine kinase-like ATPase, C-terminal domain"/>
    <property type="match status" value="1"/>
</dbReference>
<dbReference type="PANTHER" id="PTHR45339">
    <property type="entry name" value="HYBRID SIGNAL TRANSDUCTION HISTIDINE KINASE J"/>
    <property type="match status" value="1"/>
</dbReference>
<evidence type="ECO:0000313" key="16">
    <source>
        <dbReference type="Proteomes" id="UP000218069"/>
    </source>
</evidence>
<feature type="modified residue" description="4-aspartylphosphate" evidence="12">
    <location>
        <position position="624"/>
    </location>
</feature>
<keyword evidence="15" id="KW-0808">Transferase</keyword>
<evidence type="ECO:0000256" key="2">
    <source>
        <dbReference type="ARBA" id="ARBA00004651"/>
    </source>
</evidence>
<dbReference type="PRINTS" id="PR00344">
    <property type="entry name" value="BCTRLSENSOR"/>
</dbReference>
<dbReference type="CDD" id="cd17546">
    <property type="entry name" value="REC_hyHK_CKI1_RcsC-like"/>
    <property type="match status" value="1"/>
</dbReference>
<dbReference type="Pfam" id="PF00512">
    <property type="entry name" value="HisKA"/>
    <property type="match status" value="1"/>
</dbReference>
<dbReference type="InterPro" id="IPR001789">
    <property type="entry name" value="Sig_transdc_resp-reg_receiver"/>
</dbReference>
<evidence type="ECO:0000256" key="10">
    <source>
        <dbReference type="ARBA" id="ARBA00023012"/>
    </source>
</evidence>
<dbReference type="GO" id="GO:0005524">
    <property type="term" value="F:ATP binding"/>
    <property type="evidence" value="ECO:0007669"/>
    <property type="project" value="UniProtKB-KW"/>
</dbReference>
<keyword evidence="16" id="KW-1185">Reference proteome</keyword>
<comment type="catalytic activity">
    <reaction evidence="1">
        <text>ATP + protein L-histidine = ADP + protein N-phospho-L-histidine.</text>
        <dbReference type="EC" id="2.7.13.3"/>
    </reaction>
</comment>
<comment type="subcellular location">
    <subcellularLocation>
        <location evidence="2">Cell membrane</location>
        <topology evidence="2">Multi-pass membrane protein</topology>
    </subcellularLocation>
</comment>
<dbReference type="InterPro" id="IPR005467">
    <property type="entry name" value="His_kinase_dom"/>
</dbReference>
<evidence type="ECO:0000256" key="5">
    <source>
        <dbReference type="ARBA" id="ARBA00022553"/>
    </source>
</evidence>
<dbReference type="PROSITE" id="PS50109">
    <property type="entry name" value="HIS_KIN"/>
    <property type="match status" value="1"/>
</dbReference>
<dbReference type="InterPro" id="IPR036641">
    <property type="entry name" value="HPT_dom_sf"/>
</dbReference>
<dbReference type="SUPFAM" id="SSF55874">
    <property type="entry name" value="ATPase domain of HSP90 chaperone/DNA topoisomerase II/histidine kinase"/>
    <property type="match status" value="1"/>
</dbReference>
<evidence type="ECO:0000256" key="8">
    <source>
        <dbReference type="ARBA" id="ARBA00022840"/>
    </source>
</evidence>
<dbReference type="Pfam" id="PF00072">
    <property type="entry name" value="Response_reg"/>
    <property type="match status" value="1"/>
</dbReference>
<keyword evidence="15" id="KW-0418">Kinase</keyword>
<dbReference type="EMBL" id="OANS01000001">
    <property type="protein sequence ID" value="SNX27936.1"/>
    <property type="molecule type" value="Genomic_DNA"/>
</dbReference>
<feature type="domain" description="Histidine kinase" evidence="13">
    <location>
        <begin position="315"/>
        <end position="543"/>
    </location>
</feature>
<evidence type="ECO:0000256" key="3">
    <source>
        <dbReference type="ARBA" id="ARBA00012438"/>
    </source>
</evidence>
<dbReference type="GO" id="GO:0005886">
    <property type="term" value="C:plasma membrane"/>
    <property type="evidence" value="ECO:0007669"/>
    <property type="project" value="UniProtKB-SubCell"/>
</dbReference>
<evidence type="ECO:0000256" key="6">
    <source>
        <dbReference type="ARBA" id="ARBA00022692"/>
    </source>
</evidence>
<keyword evidence="11" id="KW-0472">Membrane</keyword>
<dbReference type="GO" id="GO:0000155">
    <property type="term" value="F:phosphorelay sensor kinase activity"/>
    <property type="evidence" value="ECO:0007669"/>
    <property type="project" value="InterPro"/>
</dbReference>
<keyword evidence="5 12" id="KW-0597">Phosphoprotein</keyword>
<keyword evidence="4" id="KW-1003">Cell membrane</keyword>
<evidence type="ECO:0000256" key="4">
    <source>
        <dbReference type="ARBA" id="ARBA00022475"/>
    </source>
</evidence>